<evidence type="ECO:0000256" key="1">
    <source>
        <dbReference type="SAM" id="Phobius"/>
    </source>
</evidence>
<dbReference type="PANTHER" id="PTHR33428:SF14">
    <property type="entry name" value="CARBOXYLESTERASE TYPE B DOMAIN-CONTAINING PROTEIN"/>
    <property type="match status" value="1"/>
</dbReference>
<feature type="transmembrane region" description="Helical" evidence="1">
    <location>
        <begin position="123"/>
        <end position="143"/>
    </location>
</feature>
<dbReference type="InterPro" id="IPR017395">
    <property type="entry name" value="Chlorophyllase-like"/>
</dbReference>
<keyword evidence="1" id="KW-0472">Membrane</keyword>
<comment type="caution">
    <text evidence="2">The sequence shown here is derived from an EMBL/GenBank/DDBJ whole genome shotgun (WGS) entry which is preliminary data.</text>
</comment>
<dbReference type="Proteomes" id="UP000248214">
    <property type="component" value="Unassembled WGS sequence"/>
</dbReference>
<feature type="transmembrane region" description="Helical" evidence="1">
    <location>
        <begin position="34"/>
        <end position="53"/>
    </location>
</feature>
<dbReference type="Pfam" id="PF07224">
    <property type="entry name" value="Chlorophyllase"/>
    <property type="match status" value="1"/>
</dbReference>
<reference evidence="2 3" key="1">
    <citation type="submission" date="2017-10" db="EMBL/GenBank/DDBJ databases">
        <title>Bacillus sp. nov., a halophilic bacterium isolated from a Keqin Lake.</title>
        <authorList>
            <person name="Wang H."/>
        </authorList>
    </citation>
    <scope>NUCLEOTIDE SEQUENCE [LARGE SCALE GENOMIC DNA]</scope>
    <source>
        <strain evidence="2 3">KQ-12</strain>
    </source>
</reference>
<keyword evidence="1" id="KW-1133">Transmembrane helix</keyword>
<feature type="transmembrane region" description="Helical" evidence="1">
    <location>
        <begin position="155"/>
        <end position="172"/>
    </location>
</feature>
<gene>
    <name evidence="2" type="ORF">CR194_09680</name>
</gene>
<dbReference type="GO" id="GO:0016787">
    <property type="term" value="F:hydrolase activity"/>
    <property type="evidence" value="ECO:0007669"/>
    <property type="project" value="UniProtKB-KW"/>
</dbReference>
<organism evidence="2 3">
    <name type="scientific">Salipaludibacillus keqinensis</name>
    <dbReference type="NCBI Taxonomy" id="2045207"/>
    <lineage>
        <taxon>Bacteria</taxon>
        <taxon>Bacillati</taxon>
        <taxon>Bacillota</taxon>
        <taxon>Bacilli</taxon>
        <taxon>Bacillales</taxon>
        <taxon>Bacillaceae</taxon>
    </lineage>
</organism>
<dbReference type="SUPFAM" id="SSF53474">
    <property type="entry name" value="alpha/beta-Hydrolases"/>
    <property type="match status" value="1"/>
</dbReference>
<dbReference type="PANTHER" id="PTHR33428">
    <property type="entry name" value="CHLOROPHYLLASE-2, CHLOROPLASTIC"/>
    <property type="match status" value="1"/>
</dbReference>
<dbReference type="AlphaFoldDB" id="A0A323TGN7"/>
<sequence>MVSSGKSIHIMKQTFFWLKNRAVQTPAYDSKLKMIILSLWLFTVLSVIIAGLATPTGFGAQVDLLVYIALNTILFILSAGIIGFVLSMIYVPLPRMFIGSLAYFVYINHYILSEANLGTVFSWIVIGAYFLVAFCVGIILTVIRTNRLSLMNKGLVSLVPAAIILFILFWSPTIDQHEVEPSFSEDDGVSPLAVENPAEEGDYEVKTFSYGNGSDNHRSEFKHPDVVSNSVDASEYTNEWERFRKFFWDFDETSFPLNGRVWMPEGDERFPVLLMVHGNHRMENFSDEGYEYLGELLASRGYIAVSVDQNFLNFSNWTKTPNNDYFLRAWILLHHLVQIDEFSENSDTPFFEKVDMQRVAVMGHSRGGQAAAMVGDYERWFSEDEGLARMDNIDVQAVIGVAPTDNQVDDMRAELRDVSYLTIHGARDGDVHNYHGDRQYSRTWVDETDHFKAGVYVAEANHSQFNTDWGHMDMRLPGGLFLNRSQMMSAEEQQEVAKVYISAFLESTLGGNEEYVPLFRDIRHGSEWLPNTQYVTRFESDAFHPLVDYNSANDKTELDDGIRAEGLGFDTWEIESAVNRGGSTKRKQGMVFEWAESGNYSLFLPEEYSQEFLTASYDSFVLSMANMENEEDEFPDVPNVDVTFETTDGESATVPLENFRDVTSAIYTQFTRNKYADELMREGKYENATEPVFQTYEIPLHYFEEINPDFQVEELERITVSFSGGPGRFMVDDIGFFEE</sequence>
<dbReference type="EMBL" id="PDOD01000002">
    <property type="protein sequence ID" value="PYZ93436.1"/>
    <property type="molecule type" value="Genomic_DNA"/>
</dbReference>
<dbReference type="InterPro" id="IPR029058">
    <property type="entry name" value="AB_hydrolase_fold"/>
</dbReference>
<protein>
    <submittedName>
        <fullName evidence="2">Alpha/beta hydrolase</fullName>
    </submittedName>
</protein>
<keyword evidence="3" id="KW-1185">Reference proteome</keyword>
<evidence type="ECO:0000313" key="3">
    <source>
        <dbReference type="Proteomes" id="UP000248214"/>
    </source>
</evidence>
<name>A0A323TGN7_9BACI</name>
<accession>A0A323TGN7</accession>
<evidence type="ECO:0000313" key="2">
    <source>
        <dbReference type="EMBL" id="PYZ93436.1"/>
    </source>
</evidence>
<dbReference type="Gene3D" id="3.40.50.1820">
    <property type="entry name" value="alpha/beta hydrolase"/>
    <property type="match status" value="1"/>
</dbReference>
<keyword evidence="2" id="KW-0378">Hydrolase</keyword>
<feature type="transmembrane region" description="Helical" evidence="1">
    <location>
        <begin position="93"/>
        <end position="111"/>
    </location>
</feature>
<feature type="transmembrane region" description="Helical" evidence="1">
    <location>
        <begin position="65"/>
        <end position="86"/>
    </location>
</feature>
<keyword evidence="1" id="KW-0812">Transmembrane</keyword>
<proteinExistence type="predicted"/>